<evidence type="ECO:0000313" key="9">
    <source>
        <dbReference type="EMBL" id="KAK9920753.1"/>
    </source>
</evidence>
<dbReference type="Pfam" id="PF13962">
    <property type="entry name" value="PGG"/>
    <property type="match status" value="1"/>
</dbReference>
<dbReference type="PANTHER" id="PTHR24186:SF26">
    <property type="entry name" value="ANKYRIN REPEAT PLANT PROTEIN"/>
    <property type="match status" value="1"/>
</dbReference>
<feature type="transmembrane region" description="Helical" evidence="7">
    <location>
        <begin position="49"/>
        <end position="76"/>
    </location>
</feature>
<gene>
    <name evidence="9" type="ORF">M0R45_029299</name>
</gene>
<organism evidence="9 10">
    <name type="scientific">Rubus argutus</name>
    <name type="common">Southern blackberry</name>
    <dbReference type="NCBI Taxonomy" id="59490"/>
    <lineage>
        <taxon>Eukaryota</taxon>
        <taxon>Viridiplantae</taxon>
        <taxon>Streptophyta</taxon>
        <taxon>Embryophyta</taxon>
        <taxon>Tracheophyta</taxon>
        <taxon>Spermatophyta</taxon>
        <taxon>Magnoliopsida</taxon>
        <taxon>eudicotyledons</taxon>
        <taxon>Gunneridae</taxon>
        <taxon>Pentapetalae</taxon>
        <taxon>rosids</taxon>
        <taxon>fabids</taxon>
        <taxon>Rosales</taxon>
        <taxon>Rosaceae</taxon>
        <taxon>Rosoideae</taxon>
        <taxon>Rosoideae incertae sedis</taxon>
        <taxon>Rubus</taxon>
    </lineage>
</organism>
<sequence length="149" mass="16793">MTPPTLSANRELKQTVSDIKHEVNTPDDQKKLPPGYSPGEANIAPKAEFVVFFIFDSFALFISLAVVVVQTSLVVIERKQKEKLMTVINKLMWMRLEASKLRSSIRRSSMSTRSHSQSGSFSVMSDSELINTEFKKKKVYAIDTAHIIT</sequence>
<keyword evidence="10" id="KW-1185">Reference proteome</keyword>
<evidence type="ECO:0000256" key="4">
    <source>
        <dbReference type="ARBA" id="ARBA00022989"/>
    </source>
</evidence>
<evidence type="ECO:0000256" key="5">
    <source>
        <dbReference type="ARBA" id="ARBA00023043"/>
    </source>
</evidence>
<evidence type="ECO:0000256" key="2">
    <source>
        <dbReference type="ARBA" id="ARBA00022692"/>
    </source>
</evidence>
<evidence type="ECO:0000256" key="3">
    <source>
        <dbReference type="ARBA" id="ARBA00022737"/>
    </source>
</evidence>
<evidence type="ECO:0000313" key="10">
    <source>
        <dbReference type="Proteomes" id="UP001457282"/>
    </source>
</evidence>
<keyword evidence="2 7" id="KW-0812">Transmembrane</keyword>
<keyword evidence="5" id="KW-0040">ANK repeat</keyword>
<keyword evidence="6 7" id="KW-0472">Membrane</keyword>
<dbReference type="PANTHER" id="PTHR24186">
    <property type="entry name" value="PROTEIN PHOSPHATASE 1 REGULATORY SUBUNIT"/>
    <property type="match status" value="1"/>
</dbReference>
<accession>A0AAW1W844</accession>
<dbReference type="InterPro" id="IPR026961">
    <property type="entry name" value="PGG_dom"/>
</dbReference>
<dbReference type="AlphaFoldDB" id="A0AAW1W844"/>
<keyword evidence="4 7" id="KW-1133">Transmembrane helix</keyword>
<evidence type="ECO:0000259" key="8">
    <source>
        <dbReference type="Pfam" id="PF13962"/>
    </source>
</evidence>
<dbReference type="GO" id="GO:0005886">
    <property type="term" value="C:plasma membrane"/>
    <property type="evidence" value="ECO:0007669"/>
    <property type="project" value="TreeGrafter"/>
</dbReference>
<feature type="domain" description="PGG" evidence="8">
    <location>
        <begin position="33"/>
        <end position="96"/>
    </location>
</feature>
<name>A0AAW1W844_RUBAR</name>
<protein>
    <recommendedName>
        <fullName evidence="8">PGG domain-containing protein</fullName>
    </recommendedName>
</protein>
<dbReference type="EMBL" id="JBEDUW010000006">
    <property type="protein sequence ID" value="KAK9920753.1"/>
    <property type="molecule type" value="Genomic_DNA"/>
</dbReference>
<comment type="subcellular location">
    <subcellularLocation>
        <location evidence="1">Membrane</location>
        <topology evidence="1">Multi-pass membrane protein</topology>
    </subcellularLocation>
</comment>
<proteinExistence type="predicted"/>
<evidence type="ECO:0000256" key="7">
    <source>
        <dbReference type="SAM" id="Phobius"/>
    </source>
</evidence>
<keyword evidence="3" id="KW-0677">Repeat</keyword>
<evidence type="ECO:0000256" key="6">
    <source>
        <dbReference type="ARBA" id="ARBA00023136"/>
    </source>
</evidence>
<reference evidence="9 10" key="1">
    <citation type="journal article" date="2023" name="G3 (Bethesda)">
        <title>A chromosome-length genome assembly and annotation of blackberry (Rubus argutus, cv. 'Hillquist').</title>
        <authorList>
            <person name="Bruna T."/>
            <person name="Aryal R."/>
            <person name="Dudchenko O."/>
            <person name="Sargent D.J."/>
            <person name="Mead D."/>
            <person name="Buti M."/>
            <person name="Cavallini A."/>
            <person name="Hytonen T."/>
            <person name="Andres J."/>
            <person name="Pham M."/>
            <person name="Weisz D."/>
            <person name="Mascagni F."/>
            <person name="Usai G."/>
            <person name="Natali L."/>
            <person name="Bassil N."/>
            <person name="Fernandez G.E."/>
            <person name="Lomsadze A."/>
            <person name="Armour M."/>
            <person name="Olukolu B."/>
            <person name="Poorten T."/>
            <person name="Britton C."/>
            <person name="Davik J."/>
            <person name="Ashrafi H."/>
            <person name="Aiden E.L."/>
            <person name="Borodovsky M."/>
            <person name="Worthington M."/>
        </authorList>
    </citation>
    <scope>NUCLEOTIDE SEQUENCE [LARGE SCALE GENOMIC DNA]</scope>
    <source>
        <strain evidence="9">PI 553951</strain>
    </source>
</reference>
<evidence type="ECO:0000256" key="1">
    <source>
        <dbReference type="ARBA" id="ARBA00004141"/>
    </source>
</evidence>
<dbReference type="Proteomes" id="UP001457282">
    <property type="component" value="Unassembled WGS sequence"/>
</dbReference>
<comment type="caution">
    <text evidence="9">The sequence shown here is derived from an EMBL/GenBank/DDBJ whole genome shotgun (WGS) entry which is preliminary data.</text>
</comment>